<gene>
    <name evidence="1" type="ORF">SAMN04487935_2695</name>
</gene>
<protein>
    <submittedName>
        <fullName evidence="1">Uncharacterized protein</fullName>
    </submittedName>
</protein>
<sequence>MKNIYTSENEFLPWEENLLETSYENDGDSINNEKIEENSSYDMYNFFPDAAF</sequence>
<reference evidence="1 2" key="1">
    <citation type="submission" date="2016-10" db="EMBL/GenBank/DDBJ databases">
        <authorList>
            <person name="de Groot N.N."/>
        </authorList>
    </citation>
    <scope>NUCLEOTIDE SEQUENCE [LARGE SCALE GENOMIC DNA]</scope>
    <source>
        <strain evidence="1 2">CGMCC 1.10076</strain>
    </source>
</reference>
<evidence type="ECO:0000313" key="2">
    <source>
        <dbReference type="Proteomes" id="UP000199580"/>
    </source>
</evidence>
<name>A0A1G8ZQ75_9FLAO</name>
<dbReference type="AlphaFoldDB" id="A0A1G8ZQ75"/>
<proteinExistence type="predicted"/>
<accession>A0A1G8ZQ75</accession>
<dbReference type="EMBL" id="FNEZ01000004">
    <property type="protein sequence ID" value="SDK17201.1"/>
    <property type="molecule type" value="Genomic_DNA"/>
</dbReference>
<evidence type="ECO:0000313" key="1">
    <source>
        <dbReference type="EMBL" id="SDK17201.1"/>
    </source>
</evidence>
<dbReference type="RefSeq" id="WP_170227582.1">
    <property type="nucleotide sequence ID" value="NZ_BKAI01000008.1"/>
</dbReference>
<dbReference type="STRING" id="1128970.SAMN04487935_2695"/>
<dbReference type="Proteomes" id="UP000199580">
    <property type="component" value="Unassembled WGS sequence"/>
</dbReference>
<organism evidence="1 2">
    <name type="scientific">Flavobacterium noncentrifugens</name>
    <dbReference type="NCBI Taxonomy" id="1128970"/>
    <lineage>
        <taxon>Bacteria</taxon>
        <taxon>Pseudomonadati</taxon>
        <taxon>Bacteroidota</taxon>
        <taxon>Flavobacteriia</taxon>
        <taxon>Flavobacteriales</taxon>
        <taxon>Flavobacteriaceae</taxon>
        <taxon>Flavobacterium</taxon>
    </lineage>
</organism>
<keyword evidence="2" id="KW-1185">Reference proteome</keyword>